<protein>
    <submittedName>
        <fullName evidence="1">Uncharacterized protein</fullName>
    </submittedName>
</protein>
<dbReference type="Proteomes" id="UP000054217">
    <property type="component" value="Unassembled WGS sequence"/>
</dbReference>
<sequence length="271" mass="31029">IPPAMSTWHAALKDVNKVAKRISPNMPKVAYFFPSPSLFVRGESSNRQQRYLRNWLVSQAGWITCLSASDASPVIPQSWQDFLNTIPKQISSTFSSNQLHESATLFGPKLISLQHNIPSHVQFWDISIFLADLATINQMMNSKILWDLYEHNFRFELITLDCAMMPSLWSNQDSEWLNHVQQIFPGDSELTMCAEPFPQQNQGLGLSDFQSKWEYVEKLWVFFAVWPACPSDLAEPIMPLASSSHVWAMEKKLAIFYVQSFFDTFGCLPLL</sequence>
<keyword evidence="2" id="KW-1185">Reference proteome</keyword>
<accession>A0A0C3JIL6</accession>
<proteinExistence type="predicted"/>
<dbReference type="HOGENOM" id="CLU_046162_0_0_1"/>
<feature type="non-terminal residue" evidence="1">
    <location>
        <position position="1"/>
    </location>
</feature>
<gene>
    <name evidence="1" type="ORF">M404DRAFT_88597</name>
</gene>
<reference evidence="2" key="2">
    <citation type="submission" date="2015-01" db="EMBL/GenBank/DDBJ databases">
        <title>Evolutionary Origins and Diversification of the Mycorrhizal Mutualists.</title>
        <authorList>
            <consortium name="DOE Joint Genome Institute"/>
            <consortium name="Mycorrhizal Genomics Consortium"/>
            <person name="Kohler A."/>
            <person name="Kuo A."/>
            <person name="Nagy L.G."/>
            <person name="Floudas D."/>
            <person name="Copeland A."/>
            <person name="Barry K.W."/>
            <person name="Cichocki N."/>
            <person name="Veneault-Fourrey C."/>
            <person name="LaButti K."/>
            <person name="Lindquist E.A."/>
            <person name="Lipzen A."/>
            <person name="Lundell T."/>
            <person name="Morin E."/>
            <person name="Murat C."/>
            <person name="Riley R."/>
            <person name="Ohm R."/>
            <person name="Sun H."/>
            <person name="Tunlid A."/>
            <person name="Henrissat B."/>
            <person name="Grigoriev I.V."/>
            <person name="Hibbett D.S."/>
            <person name="Martin F."/>
        </authorList>
    </citation>
    <scope>NUCLEOTIDE SEQUENCE [LARGE SCALE GENOMIC DNA]</scope>
    <source>
        <strain evidence="2">Marx 270</strain>
    </source>
</reference>
<dbReference type="EMBL" id="KN831956">
    <property type="protein sequence ID" value="KIO08938.1"/>
    <property type="molecule type" value="Genomic_DNA"/>
</dbReference>
<organism evidence="1 2">
    <name type="scientific">Pisolithus tinctorius Marx 270</name>
    <dbReference type="NCBI Taxonomy" id="870435"/>
    <lineage>
        <taxon>Eukaryota</taxon>
        <taxon>Fungi</taxon>
        <taxon>Dikarya</taxon>
        <taxon>Basidiomycota</taxon>
        <taxon>Agaricomycotina</taxon>
        <taxon>Agaricomycetes</taxon>
        <taxon>Agaricomycetidae</taxon>
        <taxon>Boletales</taxon>
        <taxon>Sclerodermatineae</taxon>
        <taxon>Pisolithaceae</taxon>
        <taxon>Pisolithus</taxon>
    </lineage>
</organism>
<dbReference type="AlphaFoldDB" id="A0A0C3JIL6"/>
<evidence type="ECO:0000313" key="2">
    <source>
        <dbReference type="Proteomes" id="UP000054217"/>
    </source>
</evidence>
<evidence type="ECO:0000313" key="1">
    <source>
        <dbReference type="EMBL" id="KIO08938.1"/>
    </source>
</evidence>
<reference evidence="1 2" key="1">
    <citation type="submission" date="2014-04" db="EMBL/GenBank/DDBJ databases">
        <authorList>
            <consortium name="DOE Joint Genome Institute"/>
            <person name="Kuo A."/>
            <person name="Kohler A."/>
            <person name="Costa M.D."/>
            <person name="Nagy L.G."/>
            <person name="Floudas D."/>
            <person name="Copeland A."/>
            <person name="Barry K.W."/>
            <person name="Cichocki N."/>
            <person name="Veneault-Fourrey C."/>
            <person name="LaButti K."/>
            <person name="Lindquist E.A."/>
            <person name="Lipzen A."/>
            <person name="Lundell T."/>
            <person name="Morin E."/>
            <person name="Murat C."/>
            <person name="Sun H."/>
            <person name="Tunlid A."/>
            <person name="Henrissat B."/>
            <person name="Grigoriev I.V."/>
            <person name="Hibbett D.S."/>
            <person name="Martin F."/>
            <person name="Nordberg H.P."/>
            <person name="Cantor M.N."/>
            <person name="Hua S.X."/>
        </authorList>
    </citation>
    <scope>NUCLEOTIDE SEQUENCE [LARGE SCALE GENOMIC DNA]</scope>
    <source>
        <strain evidence="1 2">Marx 270</strain>
    </source>
</reference>
<dbReference type="OrthoDB" id="2634326at2759"/>
<dbReference type="InParanoid" id="A0A0C3JIL6"/>
<feature type="non-terminal residue" evidence="1">
    <location>
        <position position="271"/>
    </location>
</feature>
<name>A0A0C3JIL6_PISTI</name>